<reference evidence="2" key="1">
    <citation type="journal article" date="2013" name="Proc. Natl. Acad. Sci. U.S.A.">
        <title>Improving the coverage of the cyanobacterial phylum using diversity-driven genome sequencing.</title>
        <authorList>
            <person name="Shih P.M."/>
            <person name="Wu D."/>
            <person name="Latifi A."/>
            <person name="Axen S.D."/>
            <person name="Fewer D.P."/>
            <person name="Talla E."/>
            <person name="Calteau A."/>
            <person name="Cai F."/>
            <person name="Tandeau de Marsac N."/>
            <person name="Rippka R."/>
            <person name="Herdman M."/>
            <person name="Sivonen K."/>
            <person name="Coursin T."/>
            <person name="Laurent T."/>
            <person name="Goodwin L."/>
            <person name="Nolan M."/>
            <person name="Davenport K.W."/>
            <person name="Han C.S."/>
            <person name="Rubin E.M."/>
            <person name="Eisen J.A."/>
            <person name="Woyke T."/>
            <person name="Gugger M."/>
            <person name="Kerfeld C.A."/>
        </authorList>
    </citation>
    <scope>NUCLEOTIDE SEQUENCE [LARGE SCALE GENOMIC DNA]</scope>
    <source>
        <strain evidence="2">ATCC 29371 / PCC 7437</strain>
    </source>
</reference>
<sequence>MTKIKIINAISGKNTTQQILETIQIYQDGITIQALSKSLNRPVSMLQICLKNLIALKKISVRKSKTDLSLIYYPNNKNI</sequence>
<name>K9XT07_STAC7</name>
<dbReference type="KEGG" id="scs:Sta7437_1629"/>
<evidence type="ECO:0000313" key="2">
    <source>
        <dbReference type="Proteomes" id="UP000010473"/>
    </source>
</evidence>
<dbReference type="RefSeq" id="WP_015192865.1">
    <property type="nucleotide sequence ID" value="NC_019748.1"/>
</dbReference>
<proteinExistence type="predicted"/>
<gene>
    <name evidence="1" type="ordered locus">Sta7437_1629</name>
</gene>
<dbReference type="eggNOG" id="ENOG502ZUV5">
    <property type="taxonomic scope" value="Bacteria"/>
</dbReference>
<dbReference type="SUPFAM" id="SSF46785">
    <property type="entry name" value="Winged helix' DNA-binding domain"/>
    <property type="match status" value="1"/>
</dbReference>
<organism evidence="1 2">
    <name type="scientific">Stanieria cyanosphaera (strain ATCC 29371 / PCC 7437)</name>
    <dbReference type="NCBI Taxonomy" id="111780"/>
    <lineage>
        <taxon>Bacteria</taxon>
        <taxon>Bacillati</taxon>
        <taxon>Cyanobacteriota</taxon>
        <taxon>Cyanophyceae</taxon>
        <taxon>Pleurocapsales</taxon>
        <taxon>Dermocarpellaceae</taxon>
        <taxon>Stanieria</taxon>
    </lineage>
</organism>
<dbReference type="EMBL" id="CP003653">
    <property type="protein sequence ID" value="AFZ35194.1"/>
    <property type="molecule type" value="Genomic_DNA"/>
</dbReference>
<dbReference type="InterPro" id="IPR036390">
    <property type="entry name" value="WH_DNA-bd_sf"/>
</dbReference>
<dbReference type="STRING" id="111780.Sta7437_1629"/>
<keyword evidence="2" id="KW-1185">Reference proteome</keyword>
<dbReference type="HOGENOM" id="CLU_188367_0_0_3"/>
<evidence type="ECO:0000313" key="1">
    <source>
        <dbReference type="EMBL" id="AFZ35194.1"/>
    </source>
</evidence>
<dbReference type="Proteomes" id="UP000010473">
    <property type="component" value="Chromosome"/>
</dbReference>
<protein>
    <submittedName>
        <fullName evidence="1">Uncharacterized protein</fullName>
    </submittedName>
</protein>
<dbReference type="OrthoDB" id="428422at2"/>
<accession>K9XT07</accession>
<dbReference type="AlphaFoldDB" id="K9XT07"/>